<proteinExistence type="predicted"/>
<evidence type="ECO:0008006" key="4">
    <source>
        <dbReference type="Google" id="ProtNLM"/>
    </source>
</evidence>
<dbReference type="Proteomes" id="UP000034457">
    <property type="component" value="Unassembled WGS sequence"/>
</dbReference>
<evidence type="ECO:0000256" key="1">
    <source>
        <dbReference type="SAM" id="Phobius"/>
    </source>
</evidence>
<evidence type="ECO:0000313" key="2">
    <source>
        <dbReference type="EMBL" id="KKP72333.1"/>
    </source>
</evidence>
<organism evidence="2 3">
    <name type="scientific">Candidatus Roizmanbacteria bacterium GW2011_GWA2_35_19</name>
    <dbReference type="NCBI Taxonomy" id="1618478"/>
    <lineage>
        <taxon>Bacteria</taxon>
        <taxon>Candidatus Roizmaniibacteriota</taxon>
    </lineage>
</organism>
<protein>
    <recommendedName>
        <fullName evidence="4">Fimbrial assembly family protein</fullName>
    </recommendedName>
</protein>
<comment type="caution">
    <text evidence="2">The sequence shown here is derived from an EMBL/GenBank/DDBJ whole genome shotgun (WGS) entry which is preliminary data.</text>
</comment>
<name>A0A0G0BSG1_9BACT</name>
<accession>A0A0G0BSG1</accession>
<dbReference type="AlphaFoldDB" id="A0A0G0BSG1"/>
<evidence type="ECO:0000313" key="3">
    <source>
        <dbReference type="Proteomes" id="UP000034457"/>
    </source>
</evidence>
<feature type="transmembrane region" description="Helical" evidence="1">
    <location>
        <begin position="21"/>
        <end position="47"/>
    </location>
</feature>
<keyword evidence="1" id="KW-0472">Membrane</keyword>
<dbReference type="STRING" id="1618478.UR68_C0017G0009"/>
<keyword evidence="1" id="KW-1133">Transmembrane helix</keyword>
<dbReference type="EMBL" id="LBQC01000017">
    <property type="protein sequence ID" value="KKP72333.1"/>
    <property type="molecule type" value="Genomic_DNA"/>
</dbReference>
<sequence length="194" mass="22988">MQKTKINLIISREDYQKYEGFFYSLKILIFILIFIFLVIFVSFFIILNNENKVFNRLTDQKKFYLTALQEKKGDEAKIFYMQKKYADLKTFLKDDAFSAPYYKLLTSALKESTESSNLESFEINKDRKVAFTIAFTGFPQLVNFFKFIESETFIKNFENISLKSFSVIGNVEKKENYELSFIGKFIQLKEGDYE</sequence>
<reference evidence="2 3" key="1">
    <citation type="journal article" date="2015" name="Nature">
        <title>rRNA introns, odd ribosomes, and small enigmatic genomes across a large radiation of phyla.</title>
        <authorList>
            <person name="Brown C.T."/>
            <person name="Hug L.A."/>
            <person name="Thomas B.C."/>
            <person name="Sharon I."/>
            <person name="Castelle C.J."/>
            <person name="Singh A."/>
            <person name="Wilkins M.J."/>
            <person name="Williams K.H."/>
            <person name="Banfield J.F."/>
        </authorList>
    </citation>
    <scope>NUCLEOTIDE SEQUENCE [LARGE SCALE GENOMIC DNA]</scope>
</reference>
<gene>
    <name evidence="2" type="ORF">UR68_C0017G0009</name>
</gene>
<keyword evidence="1" id="KW-0812">Transmembrane</keyword>